<dbReference type="InterPro" id="IPR002466">
    <property type="entry name" value="A_deamin"/>
</dbReference>
<dbReference type="EMBL" id="WJQU01000002">
    <property type="protein sequence ID" value="KAJ6641387.1"/>
    <property type="molecule type" value="Genomic_DNA"/>
</dbReference>
<dbReference type="PROSITE" id="PS50141">
    <property type="entry name" value="A_DEAMIN_EDITASE"/>
    <property type="match status" value="1"/>
</dbReference>
<sequence length="588" mass="66590">MVGQTENSKTELLFALAAYNTSNVSRMLKYIYIGVLDYHPSDNDDSDKKKNDENFIRLAAELQITGLLELLLEAKRKSILDRNQKTSEHELPQNNENIVTVINWPVVLALSDPSDPIWSIASRIQPATAKKDSSNDILISQLKMSPNYSVWMKRLSNVKRRLADKKRTFHDKRPHELLNDIIEGVKFVYITCGKRKNIVCAACVEGACFYGKGSNQQAATLESVKRILKEVLDISLDPPESPVASNETNDKFEDRVEHLILNKYTDLIKTNRPIAYKVIAGIVQSTNDDWNNLKVISIGTGSKFLFEKHHDSKGNAVHDTHAEVVARRGFIRYIYNQINASNSIFKKADDLNGKLKLKPGIKFHFYVSTAPCGDARVHNHANHNGTLNTKDTSTEKICNMNMSCSAKLLKWNTLGLQGALLSKFVEPIYLSSIILGEQFDTTHMERTLYERIQCETLDLNKGFTIVRPCLMKVANTQAKPAPYSPNHSVNWNVSSSDIEYIESKTGRTRGKDVDKKYSRISKRAFFIEFIRVAQKLNHKHEPVYSAVKSSCLDYQAAKVKLFQIMENNGLGTWVEKRSNLNDFTIPLS</sequence>
<evidence type="ECO:0000313" key="3">
    <source>
        <dbReference type="Proteomes" id="UP001151699"/>
    </source>
</evidence>
<dbReference type="SMART" id="SM00552">
    <property type="entry name" value="ADEAMc"/>
    <property type="match status" value="1"/>
</dbReference>
<reference evidence="2" key="1">
    <citation type="submission" date="2022-07" db="EMBL/GenBank/DDBJ databases">
        <authorList>
            <person name="Trinca V."/>
            <person name="Uliana J.V.C."/>
            <person name="Torres T.T."/>
            <person name="Ward R.J."/>
            <person name="Monesi N."/>
        </authorList>
    </citation>
    <scope>NUCLEOTIDE SEQUENCE</scope>
    <source>
        <strain evidence="2">HSMRA1968</strain>
        <tissue evidence="2">Whole embryos</tissue>
    </source>
</reference>
<name>A0A9Q0N1Q0_9DIPT</name>
<dbReference type="PANTHER" id="PTHR10910:SF62">
    <property type="entry name" value="AT07585P-RELATED"/>
    <property type="match status" value="1"/>
</dbReference>
<dbReference type="GO" id="GO:0003725">
    <property type="term" value="F:double-stranded RNA binding"/>
    <property type="evidence" value="ECO:0007669"/>
    <property type="project" value="TreeGrafter"/>
</dbReference>
<dbReference type="GO" id="GO:0005737">
    <property type="term" value="C:cytoplasm"/>
    <property type="evidence" value="ECO:0007669"/>
    <property type="project" value="TreeGrafter"/>
</dbReference>
<dbReference type="Proteomes" id="UP001151699">
    <property type="component" value="Chromosome B"/>
</dbReference>
<dbReference type="GO" id="GO:0008251">
    <property type="term" value="F:tRNA-specific adenosine deaminase activity"/>
    <property type="evidence" value="ECO:0007669"/>
    <property type="project" value="TreeGrafter"/>
</dbReference>
<dbReference type="Pfam" id="PF02137">
    <property type="entry name" value="A_deamin"/>
    <property type="match status" value="2"/>
</dbReference>
<feature type="domain" description="A to I editase" evidence="1">
    <location>
        <begin position="297"/>
        <end position="583"/>
    </location>
</feature>
<dbReference type="AlphaFoldDB" id="A0A9Q0N1Q0"/>
<dbReference type="OrthoDB" id="416253at2759"/>
<feature type="non-terminal residue" evidence="2">
    <location>
        <position position="1"/>
    </location>
</feature>
<dbReference type="GO" id="GO:0006382">
    <property type="term" value="P:adenosine to inosine editing"/>
    <property type="evidence" value="ECO:0007669"/>
    <property type="project" value="TreeGrafter"/>
</dbReference>
<organism evidence="2 3">
    <name type="scientific">Pseudolycoriella hygida</name>
    <dbReference type="NCBI Taxonomy" id="35572"/>
    <lineage>
        <taxon>Eukaryota</taxon>
        <taxon>Metazoa</taxon>
        <taxon>Ecdysozoa</taxon>
        <taxon>Arthropoda</taxon>
        <taxon>Hexapoda</taxon>
        <taxon>Insecta</taxon>
        <taxon>Pterygota</taxon>
        <taxon>Neoptera</taxon>
        <taxon>Endopterygota</taxon>
        <taxon>Diptera</taxon>
        <taxon>Nematocera</taxon>
        <taxon>Sciaroidea</taxon>
        <taxon>Sciaridae</taxon>
        <taxon>Pseudolycoriella</taxon>
    </lineage>
</organism>
<accession>A0A9Q0N1Q0</accession>
<protein>
    <submittedName>
        <fullName evidence="2">Double-stranded RNA-specific editase 1</fullName>
    </submittedName>
</protein>
<dbReference type="GO" id="GO:0006396">
    <property type="term" value="P:RNA processing"/>
    <property type="evidence" value="ECO:0007669"/>
    <property type="project" value="InterPro"/>
</dbReference>
<keyword evidence="3" id="KW-1185">Reference proteome</keyword>
<proteinExistence type="predicted"/>
<gene>
    <name evidence="2" type="primary">Adarb1</name>
    <name evidence="2" type="ORF">Bhyg_06326</name>
</gene>
<evidence type="ECO:0000313" key="2">
    <source>
        <dbReference type="EMBL" id="KAJ6641387.1"/>
    </source>
</evidence>
<dbReference type="GO" id="GO:0005730">
    <property type="term" value="C:nucleolus"/>
    <property type="evidence" value="ECO:0007669"/>
    <property type="project" value="TreeGrafter"/>
</dbReference>
<dbReference type="GO" id="GO:0003726">
    <property type="term" value="F:double-stranded RNA adenosine deaminase activity"/>
    <property type="evidence" value="ECO:0007669"/>
    <property type="project" value="TreeGrafter"/>
</dbReference>
<evidence type="ECO:0000259" key="1">
    <source>
        <dbReference type="PROSITE" id="PS50141"/>
    </source>
</evidence>
<comment type="caution">
    <text evidence="2">The sequence shown here is derived from an EMBL/GenBank/DDBJ whole genome shotgun (WGS) entry which is preliminary data.</text>
</comment>
<dbReference type="PANTHER" id="PTHR10910">
    <property type="entry name" value="EUKARYOTE SPECIFIC DSRNA BINDING PROTEIN"/>
    <property type="match status" value="1"/>
</dbReference>